<evidence type="ECO:0008006" key="4">
    <source>
        <dbReference type="Google" id="ProtNLM"/>
    </source>
</evidence>
<organism evidence="2 3">
    <name type="scientific">Chitinophaga flava</name>
    <dbReference type="NCBI Taxonomy" id="2259036"/>
    <lineage>
        <taxon>Bacteria</taxon>
        <taxon>Pseudomonadati</taxon>
        <taxon>Bacteroidota</taxon>
        <taxon>Chitinophagia</taxon>
        <taxon>Chitinophagales</taxon>
        <taxon>Chitinophagaceae</taxon>
        <taxon>Chitinophaga</taxon>
    </lineage>
</organism>
<keyword evidence="1" id="KW-0472">Membrane</keyword>
<dbReference type="EMBL" id="QFFJ01000001">
    <property type="protein sequence ID" value="RBL93622.1"/>
    <property type="molecule type" value="Genomic_DNA"/>
</dbReference>
<evidence type="ECO:0000313" key="2">
    <source>
        <dbReference type="EMBL" id="RBL93622.1"/>
    </source>
</evidence>
<feature type="transmembrane region" description="Helical" evidence="1">
    <location>
        <begin position="6"/>
        <end position="23"/>
    </location>
</feature>
<proteinExistence type="predicted"/>
<feature type="transmembrane region" description="Helical" evidence="1">
    <location>
        <begin position="146"/>
        <end position="165"/>
    </location>
</feature>
<feature type="transmembrane region" description="Helical" evidence="1">
    <location>
        <begin position="196"/>
        <end position="221"/>
    </location>
</feature>
<gene>
    <name evidence="2" type="ORF">DF182_14035</name>
</gene>
<comment type="caution">
    <text evidence="2">The sequence shown here is derived from an EMBL/GenBank/DDBJ whole genome shotgun (WGS) entry which is preliminary data.</text>
</comment>
<dbReference type="Proteomes" id="UP000253410">
    <property type="component" value="Unassembled WGS sequence"/>
</dbReference>
<dbReference type="AlphaFoldDB" id="A0A365Y4V5"/>
<dbReference type="PANTHER" id="PTHR36434">
    <property type="entry name" value="MEMBRANE PROTEASE YUGP-RELATED"/>
    <property type="match status" value="1"/>
</dbReference>
<evidence type="ECO:0000313" key="3">
    <source>
        <dbReference type="Proteomes" id="UP000253410"/>
    </source>
</evidence>
<keyword evidence="1" id="KW-1133">Transmembrane helix</keyword>
<dbReference type="InterPro" id="IPR007395">
    <property type="entry name" value="Zn_peptidase_2"/>
</dbReference>
<keyword evidence="1" id="KW-0812">Transmembrane</keyword>
<dbReference type="PANTHER" id="PTHR36434:SF1">
    <property type="entry name" value="MEMBRANE PROTEASE YUGP-RELATED"/>
    <property type="match status" value="1"/>
</dbReference>
<accession>A0A365Y4V5</accession>
<dbReference type="OrthoDB" id="9784298at2"/>
<name>A0A365Y4V5_9BACT</name>
<evidence type="ECO:0000256" key="1">
    <source>
        <dbReference type="SAM" id="Phobius"/>
    </source>
</evidence>
<dbReference type="Pfam" id="PF04298">
    <property type="entry name" value="Zn_peptidase_2"/>
    <property type="match status" value="1"/>
</dbReference>
<reference evidence="2 3" key="1">
    <citation type="submission" date="2018-05" db="EMBL/GenBank/DDBJ databases">
        <title>Chitinophaga sp. K3CV102501T nov., isolated from isolated from a monsoon evergreen broad-leaved forest soil.</title>
        <authorList>
            <person name="Lv Y."/>
        </authorList>
    </citation>
    <scope>NUCLEOTIDE SEQUENCE [LARGE SCALE GENOMIC DNA]</scope>
    <source>
        <strain evidence="2 3">GDMCC 1.1325</strain>
    </source>
</reference>
<dbReference type="RefSeq" id="WP_113616218.1">
    <property type="nucleotide sequence ID" value="NZ_QFFJ01000001.1"/>
</dbReference>
<sequence>MTPGIMFVSLIFVGISFLVSYVLKNKFRTYSEVPTSSGLTGKQIAEKMLRDNNIYDVQVLSVDGFLSDHYNPADKTVNLSPDVYEGANVAAAAVAAHECGHAVQHAAAYPWLGLRSRLVPAVQFSASLVQWVLLAGILLINRFPQLLLGGIILFGITTLFALITLPVEFDASRRALAWLDRSQVMQPQEHDKAKDALWWAAMTYVVAALASLATLFQYILIYMGARDRSR</sequence>
<keyword evidence="3" id="KW-1185">Reference proteome</keyword>
<protein>
    <recommendedName>
        <fullName evidence="4">Zinc metallopeptidase</fullName>
    </recommendedName>
</protein>